<evidence type="ECO:0000313" key="5">
    <source>
        <dbReference type="EMBL" id="AHM58099.1"/>
    </source>
</evidence>
<dbReference type="Pfam" id="PF06857">
    <property type="entry name" value="ACP"/>
    <property type="match status" value="1"/>
</dbReference>
<reference evidence="5 6" key="1">
    <citation type="journal article" date="2014" name="Genome Announc.">
        <title>Complete Genome Sequence of Amino Acid-Utilizing Eubacterium acidaminophilum al-2 (DSM 3953).</title>
        <authorList>
            <person name="Poehlein A."/>
            <person name="Andreesen J.R."/>
            <person name="Daniel R."/>
        </authorList>
    </citation>
    <scope>NUCLEOTIDE SEQUENCE [LARGE SCALE GENOMIC DNA]</scope>
    <source>
        <strain evidence="5 6">DSM 3953</strain>
        <plasmid evidence="6">Plasmid EAL2_808p</plasmid>
    </source>
</reference>
<dbReference type="InterPro" id="IPR023439">
    <property type="entry name" value="Mal_deCO2ase/Cit_lyase_ACP"/>
</dbReference>
<accession>W8T8T1</accession>
<dbReference type="KEGG" id="eac:EAL2_808p05960"/>
<name>W8T8T1_PEPAC</name>
<dbReference type="RefSeq" id="WP_025436944.1">
    <property type="nucleotide sequence ID" value="NZ_CP007453.1"/>
</dbReference>
<evidence type="ECO:0000256" key="3">
    <source>
        <dbReference type="ARBA" id="ARBA00022553"/>
    </source>
</evidence>
<gene>
    <name evidence="5" type="ORF">EAL2_808p05960</name>
</gene>
<geneLocation type="plasmid" evidence="5 6">
    <name>EAL2_808p</name>
</geneLocation>
<dbReference type="GO" id="GO:0005737">
    <property type="term" value="C:cytoplasm"/>
    <property type="evidence" value="ECO:0007669"/>
    <property type="project" value="UniProtKB-SubCell"/>
</dbReference>
<dbReference type="InterPro" id="IPR006495">
    <property type="entry name" value="CitD"/>
</dbReference>
<organism evidence="5 6">
    <name type="scientific">Peptoclostridium acidaminophilum DSM 3953</name>
    <dbReference type="NCBI Taxonomy" id="1286171"/>
    <lineage>
        <taxon>Bacteria</taxon>
        <taxon>Bacillati</taxon>
        <taxon>Bacillota</taxon>
        <taxon>Clostridia</taxon>
        <taxon>Peptostreptococcales</taxon>
        <taxon>Peptoclostridiaceae</taxon>
        <taxon>Peptoclostridium</taxon>
    </lineage>
</organism>
<evidence type="ECO:0008006" key="7">
    <source>
        <dbReference type="Google" id="ProtNLM"/>
    </source>
</evidence>
<proteinExistence type="predicted"/>
<dbReference type="PIRSF" id="PIRSF002736">
    <property type="entry name" value="Citrt_lyas_gamma"/>
    <property type="match status" value="1"/>
</dbReference>
<dbReference type="OrthoDB" id="1120942at2"/>
<dbReference type="AlphaFoldDB" id="W8T8T1"/>
<comment type="subcellular location">
    <subcellularLocation>
        <location evidence="1">Cytoplasm</location>
    </subcellularLocation>
</comment>
<evidence type="ECO:0000256" key="2">
    <source>
        <dbReference type="ARBA" id="ARBA00022490"/>
    </source>
</evidence>
<keyword evidence="3 4" id="KW-0597">Phosphoprotein</keyword>
<dbReference type="eggNOG" id="COG3052">
    <property type="taxonomic scope" value="Bacteria"/>
</dbReference>
<dbReference type="Proteomes" id="UP000019591">
    <property type="component" value="Plasmid EAL2_808p"/>
</dbReference>
<sequence length="91" mass="10167">MTKIVRRAYAGTIESSDVYVELEPCDCGIDIQIESVVMKQFGDAIRSVVFEMFEQLEVESAKVKIVDRGALDCVIRARVEAAIKRGEAEQI</sequence>
<protein>
    <recommendedName>
        <fullName evidence="7">Citrate lyase acyl carrier protein CitD</fullName>
    </recommendedName>
</protein>
<keyword evidence="6" id="KW-1185">Reference proteome</keyword>
<dbReference type="EMBL" id="CP007453">
    <property type="protein sequence ID" value="AHM58099.1"/>
    <property type="molecule type" value="Genomic_DNA"/>
</dbReference>
<dbReference type="HOGENOM" id="CLU_158489_0_0_9"/>
<evidence type="ECO:0000256" key="4">
    <source>
        <dbReference type="PIRSR" id="PIRSR002736-50"/>
    </source>
</evidence>
<keyword evidence="2" id="KW-0963">Cytoplasm</keyword>
<feature type="modified residue" description="O-(phosphoribosyl dephospho-coenzyme A)serine" evidence="4">
    <location>
        <position position="15"/>
    </location>
</feature>
<dbReference type="NCBIfam" id="TIGR01608">
    <property type="entry name" value="citD"/>
    <property type="match status" value="1"/>
</dbReference>
<dbReference type="PATRIC" id="fig|1286171.3.peg.2780"/>
<keyword evidence="5" id="KW-0614">Plasmid</keyword>
<evidence type="ECO:0000256" key="1">
    <source>
        <dbReference type="ARBA" id="ARBA00004496"/>
    </source>
</evidence>
<evidence type="ECO:0000313" key="6">
    <source>
        <dbReference type="Proteomes" id="UP000019591"/>
    </source>
</evidence>
<dbReference type="NCBIfam" id="NF009726">
    <property type="entry name" value="PRK13253.1"/>
    <property type="match status" value="1"/>
</dbReference>